<dbReference type="Proteomes" id="UP000198287">
    <property type="component" value="Unassembled WGS sequence"/>
</dbReference>
<organism evidence="1 2">
    <name type="scientific">Folsomia candida</name>
    <name type="common">Springtail</name>
    <dbReference type="NCBI Taxonomy" id="158441"/>
    <lineage>
        <taxon>Eukaryota</taxon>
        <taxon>Metazoa</taxon>
        <taxon>Ecdysozoa</taxon>
        <taxon>Arthropoda</taxon>
        <taxon>Hexapoda</taxon>
        <taxon>Collembola</taxon>
        <taxon>Entomobryomorpha</taxon>
        <taxon>Isotomoidea</taxon>
        <taxon>Isotomidae</taxon>
        <taxon>Proisotominae</taxon>
        <taxon>Folsomia</taxon>
    </lineage>
</organism>
<dbReference type="OrthoDB" id="6162903at2759"/>
<evidence type="ECO:0000313" key="1">
    <source>
        <dbReference type="EMBL" id="OXA48717.1"/>
    </source>
</evidence>
<sequence>MGNTDSIPVVSQTKSFVQWVGGNAEGALVTQKNFAYKNTFPVISQIASAGYAIGGEPGKALDLQKKFADDLDDVIDSIPVAGHVKGGLHYALGDNKKGDEAMKSASRSTGVALGGIGGLAVGGPVGAAKPHGYVAMGHDLASAIKGETKITAKQGLHMALVPVSDGLAGYSAAKIAAKPLGLKVPNGEKPGISNVVRSLESPMNNRGNLGGDRGLENAIFKDNSSTEPSLHRHLVLKT</sequence>
<gene>
    <name evidence="1" type="ORF">Fcan01_16267</name>
</gene>
<evidence type="ECO:0000313" key="2">
    <source>
        <dbReference type="Proteomes" id="UP000198287"/>
    </source>
</evidence>
<dbReference type="EMBL" id="LNIX01000011">
    <property type="protein sequence ID" value="OXA48717.1"/>
    <property type="molecule type" value="Genomic_DNA"/>
</dbReference>
<comment type="caution">
    <text evidence="1">The sequence shown here is derived from an EMBL/GenBank/DDBJ whole genome shotgun (WGS) entry which is preliminary data.</text>
</comment>
<reference evidence="1 2" key="1">
    <citation type="submission" date="2015-12" db="EMBL/GenBank/DDBJ databases">
        <title>The genome of Folsomia candida.</title>
        <authorList>
            <person name="Faddeeva A."/>
            <person name="Derks M.F."/>
            <person name="Anvar Y."/>
            <person name="Smit S."/>
            <person name="Van Straalen N."/>
            <person name="Roelofs D."/>
        </authorList>
    </citation>
    <scope>NUCLEOTIDE SEQUENCE [LARGE SCALE GENOMIC DNA]</scope>
    <source>
        <strain evidence="1 2">VU population</strain>
        <tissue evidence="1">Whole body</tissue>
    </source>
</reference>
<dbReference type="PANTHER" id="PTHR34494:SF1">
    <property type="entry name" value="PROTEIN CBG25024"/>
    <property type="match status" value="1"/>
</dbReference>
<keyword evidence="2" id="KW-1185">Reference proteome</keyword>
<dbReference type="AlphaFoldDB" id="A0A226DVJ6"/>
<protein>
    <submittedName>
        <fullName evidence="1">Uncharacterized protein</fullName>
    </submittedName>
</protein>
<accession>A0A226DVJ6</accession>
<dbReference type="PANTHER" id="PTHR34494">
    <property type="entry name" value="PROTEIN CBG25024"/>
    <property type="match status" value="1"/>
</dbReference>
<name>A0A226DVJ6_FOLCA</name>
<proteinExistence type="predicted"/>